<accession>A0AAV4WC20</accession>
<keyword evidence="3 7" id="KW-0347">Helicase</keyword>
<dbReference type="InterPro" id="IPR027417">
    <property type="entry name" value="P-loop_NTPase"/>
</dbReference>
<dbReference type="GO" id="GO:0005634">
    <property type="term" value="C:nucleus"/>
    <property type="evidence" value="ECO:0007669"/>
    <property type="project" value="TreeGrafter"/>
</dbReference>
<dbReference type="Gene3D" id="3.40.50.300">
    <property type="entry name" value="P-loop containing nucleotide triphosphate hydrolases"/>
    <property type="match status" value="1"/>
</dbReference>
<organism evidence="7 8">
    <name type="scientific">Caerostris extrusa</name>
    <name type="common">Bark spider</name>
    <name type="synonym">Caerostris bankana</name>
    <dbReference type="NCBI Taxonomy" id="172846"/>
    <lineage>
        <taxon>Eukaryota</taxon>
        <taxon>Metazoa</taxon>
        <taxon>Ecdysozoa</taxon>
        <taxon>Arthropoda</taxon>
        <taxon>Chelicerata</taxon>
        <taxon>Arachnida</taxon>
        <taxon>Araneae</taxon>
        <taxon>Araneomorphae</taxon>
        <taxon>Entelegynae</taxon>
        <taxon>Araneoidea</taxon>
        <taxon>Araneidae</taxon>
        <taxon>Caerostris</taxon>
    </lineage>
</organism>
<keyword evidence="1" id="KW-0547">Nucleotide-binding</keyword>
<dbReference type="InterPro" id="IPR025696">
    <property type="entry name" value="Beta-barrel_MTR4"/>
</dbReference>
<dbReference type="AlphaFoldDB" id="A0AAV4WC20"/>
<feature type="domain" description="ATP-dependent RNA helicase Ski2/MTR4 C-terminal" evidence="6">
    <location>
        <begin position="361"/>
        <end position="538"/>
    </location>
</feature>
<evidence type="ECO:0000259" key="6">
    <source>
        <dbReference type="SMART" id="SM01142"/>
    </source>
</evidence>
<dbReference type="GO" id="GO:0005524">
    <property type="term" value="F:ATP binding"/>
    <property type="evidence" value="ECO:0007669"/>
    <property type="project" value="UniProtKB-KW"/>
</dbReference>
<protein>
    <submittedName>
        <fullName evidence="7">Exosome RNA helicase MTR4</fullName>
    </submittedName>
</protein>
<feature type="coiled-coil region" evidence="5">
    <location>
        <begin position="321"/>
        <end position="348"/>
    </location>
</feature>
<evidence type="ECO:0000256" key="3">
    <source>
        <dbReference type="ARBA" id="ARBA00022806"/>
    </source>
</evidence>
<keyword evidence="5" id="KW-0175">Coiled coil</keyword>
<evidence type="ECO:0000313" key="8">
    <source>
        <dbReference type="Proteomes" id="UP001054945"/>
    </source>
</evidence>
<dbReference type="SMART" id="SM01142">
    <property type="entry name" value="DSHCT"/>
    <property type="match status" value="1"/>
</dbReference>
<dbReference type="GO" id="GO:0016787">
    <property type="term" value="F:hydrolase activity"/>
    <property type="evidence" value="ECO:0007669"/>
    <property type="project" value="UniProtKB-KW"/>
</dbReference>
<comment type="caution">
    <text evidence="7">The sequence shown here is derived from an EMBL/GenBank/DDBJ whole genome shotgun (WGS) entry which is preliminary data.</text>
</comment>
<dbReference type="Pfam" id="PF08148">
    <property type="entry name" value="DSHCT"/>
    <property type="match status" value="1"/>
</dbReference>
<keyword evidence="2" id="KW-0378">Hydrolase</keyword>
<gene>
    <name evidence="7" type="primary">MTREX</name>
    <name evidence="7" type="ORF">CEXT_604721</name>
</gene>
<evidence type="ECO:0000256" key="4">
    <source>
        <dbReference type="ARBA" id="ARBA00022840"/>
    </source>
</evidence>
<sequence>MGLNMPARTVLFTNARKFDGKDFRWVTSGEYIQMSGRAGRRGLDEKGIVILMIDEKMSPSIGKEIVKGLPDPINSAFHLTYNMVLNLLRVDGINPEYMMERSFFQFQNNSSIPQLYEKIKTLQENYIAIQVEREDEVESYYKIKNRLSALSEEYHAYVIQPEYCVPFFQTGRLVKKTTSSVDTNKKSVYYVVDVLLQLSKQCSETRITSNLKPPLPGEKGVMHVVPIKLNLIQQLSAVRIRVPDDLKPLDNRMQVLRIIQTMLDQYSQGVPLLDPIENMKIKEKGLKDVIKKIEAFTPQLNEHPLHNDSSIEELLSQYKNKLQIENEIKEVKAELKKARSLLQMDELKCRKRVLRRMGFCTASDVIEIKGRVACEISSADELLLTEMIFNGAFNDLNVHQTIALLSCFVFQEKSTALPKLTEELSGPLRLMQETARRIAKVSKESRLELDLEQYVDSFKPHLMDVVFSWSKGASFSHICKMTDVFEGSIIRCMRRLEELLRQMYQAAKAIGNTEMENKFSEGIMLIKRDIVFAASLYL</sequence>
<dbReference type="PANTHER" id="PTHR12131:SF7">
    <property type="entry name" value="EXOSOME RNA HELICASE MTR4"/>
    <property type="match status" value="1"/>
</dbReference>
<dbReference type="InterPro" id="IPR012961">
    <property type="entry name" value="Ski2/MTR4_C"/>
</dbReference>
<dbReference type="EMBL" id="BPLR01015877">
    <property type="protein sequence ID" value="GIY79369.1"/>
    <property type="molecule type" value="Genomic_DNA"/>
</dbReference>
<dbReference type="FunFam" id="1.10.3380.30:FF:000002">
    <property type="entry name" value="superkiller viralicidic activity 2-like 2"/>
    <property type="match status" value="1"/>
</dbReference>
<evidence type="ECO:0000256" key="2">
    <source>
        <dbReference type="ARBA" id="ARBA00022801"/>
    </source>
</evidence>
<dbReference type="InterPro" id="IPR048392">
    <property type="entry name" value="MTR4-like_stalk"/>
</dbReference>
<dbReference type="Pfam" id="PF21408">
    <property type="entry name" value="MTR4-like_stalk"/>
    <property type="match status" value="1"/>
</dbReference>
<dbReference type="SUPFAM" id="SSF52540">
    <property type="entry name" value="P-loop containing nucleoside triphosphate hydrolases"/>
    <property type="match status" value="1"/>
</dbReference>
<reference evidence="7 8" key="1">
    <citation type="submission" date="2021-06" db="EMBL/GenBank/DDBJ databases">
        <title>Caerostris extrusa draft genome.</title>
        <authorList>
            <person name="Kono N."/>
            <person name="Arakawa K."/>
        </authorList>
    </citation>
    <scope>NUCLEOTIDE SEQUENCE [LARGE SCALE GENOMIC DNA]</scope>
</reference>
<keyword evidence="4" id="KW-0067">ATP-binding</keyword>
<name>A0AAV4WC20_CAEEX</name>
<dbReference type="GO" id="GO:0004386">
    <property type="term" value="F:helicase activity"/>
    <property type="evidence" value="ECO:0007669"/>
    <property type="project" value="UniProtKB-KW"/>
</dbReference>
<dbReference type="Gene3D" id="2.40.30.300">
    <property type="match status" value="1"/>
</dbReference>
<proteinExistence type="predicted"/>
<dbReference type="PANTHER" id="PTHR12131">
    <property type="entry name" value="ATP-DEPENDENT RNA AND DNA HELICASE"/>
    <property type="match status" value="1"/>
</dbReference>
<dbReference type="Pfam" id="PF13234">
    <property type="entry name" value="MTR4_beta-barrel"/>
    <property type="match status" value="1"/>
</dbReference>
<dbReference type="InterPro" id="IPR050699">
    <property type="entry name" value="RNA-DNA_Helicase"/>
</dbReference>
<evidence type="ECO:0000313" key="7">
    <source>
        <dbReference type="EMBL" id="GIY79369.1"/>
    </source>
</evidence>
<keyword evidence="8" id="KW-1185">Reference proteome</keyword>
<dbReference type="Proteomes" id="UP001054945">
    <property type="component" value="Unassembled WGS sequence"/>
</dbReference>
<evidence type="ECO:0000256" key="5">
    <source>
        <dbReference type="SAM" id="Coils"/>
    </source>
</evidence>
<evidence type="ECO:0000256" key="1">
    <source>
        <dbReference type="ARBA" id="ARBA00022741"/>
    </source>
</evidence>
<dbReference type="GO" id="GO:0000460">
    <property type="term" value="P:maturation of 5.8S rRNA"/>
    <property type="evidence" value="ECO:0007669"/>
    <property type="project" value="TreeGrafter"/>
</dbReference>
<dbReference type="Gene3D" id="1.10.3380.30">
    <property type="match status" value="2"/>
</dbReference>